<keyword evidence="5 8" id="KW-0418">Kinase</keyword>
<gene>
    <name evidence="8 10" type="primary">tmk</name>
    <name evidence="10" type="ORF">CMC5_018550</name>
</gene>
<evidence type="ECO:0000256" key="7">
    <source>
        <dbReference type="ARBA" id="ARBA00048743"/>
    </source>
</evidence>
<sequence>MGIRDSSAPSVRVAGQAPGGKFIVIEGIDGSGTTTQAERYAAHLRSRRRMVHVTREPSGGPIGAQIRQVLTQRLTLPTTNQAQVMALLFAADRLDHVAAEITPLLEDGYVVISDRYDLSSLAYQVTSAQEESEALGGPPSSGTMLRWIRELNRYALRPHLTLVLDVDPEVAAQRRKGRGGARELYDDAELQARLAGAYRRAEELLPGDHVVHIDGNGEPDEIARAIEAVLRPLVGA</sequence>
<dbReference type="PANTHER" id="PTHR10344:SF4">
    <property type="entry name" value="UMP-CMP KINASE 2, MITOCHONDRIAL"/>
    <property type="match status" value="1"/>
</dbReference>
<evidence type="ECO:0000259" key="9">
    <source>
        <dbReference type="Pfam" id="PF02223"/>
    </source>
</evidence>
<comment type="catalytic activity">
    <reaction evidence="7 8">
        <text>dTMP + ATP = dTDP + ADP</text>
        <dbReference type="Rhea" id="RHEA:13517"/>
        <dbReference type="ChEBI" id="CHEBI:30616"/>
        <dbReference type="ChEBI" id="CHEBI:58369"/>
        <dbReference type="ChEBI" id="CHEBI:63528"/>
        <dbReference type="ChEBI" id="CHEBI:456216"/>
        <dbReference type="EC" id="2.7.4.9"/>
    </reaction>
</comment>
<evidence type="ECO:0000256" key="5">
    <source>
        <dbReference type="ARBA" id="ARBA00022777"/>
    </source>
</evidence>
<keyword evidence="6 8" id="KW-0067">ATP-binding</keyword>
<evidence type="ECO:0000313" key="10">
    <source>
        <dbReference type="EMBL" id="AKT37713.1"/>
    </source>
</evidence>
<dbReference type="GO" id="GO:0005524">
    <property type="term" value="F:ATP binding"/>
    <property type="evidence" value="ECO:0007669"/>
    <property type="project" value="UniProtKB-UniRule"/>
</dbReference>
<accession>A0A0K1EAW8</accession>
<dbReference type="NCBIfam" id="TIGR00041">
    <property type="entry name" value="DTMP_kinase"/>
    <property type="match status" value="1"/>
</dbReference>
<evidence type="ECO:0000256" key="1">
    <source>
        <dbReference type="ARBA" id="ARBA00009776"/>
    </source>
</evidence>
<keyword evidence="2 8" id="KW-0808">Transferase</keyword>
<evidence type="ECO:0000313" key="11">
    <source>
        <dbReference type="Proteomes" id="UP000067626"/>
    </source>
</evidence>
<dbReference type="SUPFAM" id="SSF52540">
    <property type="entry name" value="P-loop containing nucleoside triphosphate hydrolases"/>
    <property type="match status" value="1"/>
</dbReference>
<evidence type="ECO:0000256" key="8">
    <source>
        <dbReference type="HAMAP-Rule" id="MF_00165"/>
    </source>
</evidence>
<keyword evidence="3 8" id="KW-0545">Nucleotide biosynthesis</keyword>
<dbReference type="Gene3D" id="3.40.50.300">
    <property type="entry name" value="P-loop containing nucleotide triphosphate hydrolases"/>
    <property type="match status" value="1"/>
</dbReference>
<organism evidence="10 11">
    <name type="scientific">Chondromyces crocatus</name>
    <dbReference type="NCBI Taxonomy" id="52"/>
    <lineage>
        <taxon>Bacteria</taxon>
        <taxon>Pseudomonadati</taxon>
        <taxon>Myxococcota</taxon>
        <taxon>Polyangia</taxon>
        <taxon>Polyangiales</taxon>
        <taxon>Polyangiaceae</taxon>
        <taxon>Chondromyces</taxon>
    </lineage>
</organism>
<dbReference type="GO" id="GO:0005737">
    <property type="term" value="C:cytoplasm"/>
    <property type="evidence" value="ECO:0007669"/>
    <property type="project" value="TreeGrafter"/>
</dbReference>
<dbReference type="PANTHER" id="PTHR10344">
    <property type="entry name" value="THYMIDYLATE KINASE"/>
    <property type="match status" value="1"/>
</dbReference>
<name>A0A0K1EAW8_CHOCO</name>
<dbReference type="InterPro" id="IPR018094">
    <property type="entry name" value="Thymidylate_kinase"/>
</dbReference>
<dbReference type="AlphaFoldDB" id="A0A0K1EAW8"/>
<dbReference type="HAMAP" id="MF_00165">
    <property type="entry name" value="Thymidylate_kinase"/>
    <property type="match status" value="1"/>
</dbReference>
<evidence type="ECO:0000256" key="3">
    <source>
        <dbReference type="ARBA" id="ARBA00022727"/>
    </source>
</evidence>
<comment type="function">
    <text evidence="8">Phosphorylation of dTMP to form dTDP in both de novo and salvage pathways of dTTP synthesis.</text>
</comment>
<evidence type="ECO:0000256" key="4">
    <source>
        <dbReference type="ARBA" id="ARBA00022741"/>
    </source>
</evidence>
<dbReference type="InterPro" id="IPR018095">
    <property type="entry name" value="Thymidylate_kin_CS"/>
</dbReference>
<dbReference type="KEGG" id="ccro:CMC5_018550"/>
<comment type="similarity">
    <text evidence="1 8">Belongs to the thymidylate kinase family.</text>
</comment>
<dbReference type="GO" id="GO:0006227">
    <property type="term" value="P:dUDP biosynthetic process"/>
    <property type="evidence" value="ECO:0007669"/>
    <property type="project" value="TreeGrafter"/>
</dbReference>
<dbReference type="Proteomes" id="UP000067626">
    <property type="component" value="Chromosome"/>
</dbReference>
<reference evidence="10 11" key="1">
    <citation type="submission" date="2015-07" db="EMBL/GenBank/DDBJ databases">
        <title>Genome analysis of myxobacterium Chondromyces crocatus Cm c5 reveals a high potential for natural compound synthesis and the genetic basis for the loss of fruiting body formation.</title>
        <authorList>
            <person name="Zaburannyi N."/>
            <person name="Bunk B."/>
            <person name="Maier J."/>
            <person name="Overmann J."/>
            <person name="Mueller R."/>
        </authorList>
    </citation>
    <scope>NUCLEOTIDE SEQUENCE [LARGE SCALE GENOMIC DNA]</scope>
    <source>
        <strain evidence="10 11">Cm c5</strain>
    </source>
</reference>
<dbReference type="CDD" id="cd01672">
    <property type="entry name" value="TMPK"/>
    <property type="match status" value="1"/>
</dbReference>
<protein>
    <recommendedName>
        <fullName evidence="8">Thymidylate kinase</fullName>
        <ecNumber evidence="8">2.7.4.9</ecNumber>
    </recommendedName>
    <alternativeName>
        <fullName evidence="8">dTMP kinase</fullName>
    </alternativeName>
</protein>
<dbReference type="STRING" id="52.CMC5_018550"/>
<dbReference type="GO" id="GO:0006235">
    <property type="term" value="P:dTTP biosynthetic process"/>
    <property type="evidence" value="ECO:0007669"/>
    <property type="project" value="UniProtKB-UniRule"/>
</dbReference>
<evidence type="ECO:0000256" key="2">
    <source>
        <dbReference type="ARBA" id="ARBA00022679"/>
    </source>
</evidence>
<dbReference type="RefSeq" id="WP_063796247.1">
    <property type="nucleotide sequence ID" value="NZ_CP012159.1"/>
</dbReference>
<dbReference type="OrthoDB" id="9774907at2"/>
<proteinExistence type="inferred from homology"/>
<dbReference type="EMBL" id="CP012159">
    <property type="protein sequence ID" value="AKT37713.1"/>
    <property type="molecule type" value="Genomic_DNA"/>
</dbReference>
<feature type="domain" description="Thymidylate kinase-like" evidence="9">
    <location>
        <begin position="25"/>
        <end position="226"/>
    </location>
</feature>
<dbReference type="GO" id="GO:0004798">
    <property type="term" value="F:dTMP kinase activity"/>
    <property type="evidence" value="ECO:0007669"/>
    <property type="project" value="UniProtKB-UniRule"/>
</dbReference>
<keyword evidence="4 8" id="KW-0547">Nucleotide-binding</keyword>
<dbReference type="InterPro" id="IPR039430">
    <property type="entry name" value="Thymidylate_kin-like_dom"/>
</dbReference>
<dbReference type="InterPro" id="IPR027417">
    <property type="entry name" value="P-loop_NTPase"/>
</dbReference>
<dbReference type="GO" id="GO:0006233">
    <property type="term" value="P:dTDP biosynthetic process"/>
    <property type="evidence" value="ECO:0007669"/>
    <property type="project" value="InterPro"/>
</dbReference>
<keyword evidence="11" id="KW-1185">Reference proteome</keyword>
<dbReference type="PROSITE" id="PS01331">
    <property type="entry name" value="THYMIDYLATE_KINASE"/>
    <property type="match status" value="1"/>
</dbReference>
<evidence type="ECO:0000256" key="6">
    <source>
        <dbReference type="ARBA" id="ARBA00022840"/>
    </source>
</evidence>
<dbReference type="PATRIC" id="fig|52.7.peg.1998"/>
<dbReference type="Pfam" id="PF02223">
    <property type="entry name" value="Thymidylate_kin"/>
    <property type="match status" value="1"/>
</dbReference>
<dbReference type="EC" id="2.7.4.9" evidence="8"/>
<comment type="caution">
    <text evidence="8">Lacks conserved residue(s) required for the propagation of feature annotation.</text>
</comment>